<feature type="transmembrane region" description="Helical" evidence="7">
    <location>
        <begin position="73"/>
        <end position="94"/>
    </location>
</feature>
<keyword evidence="4 7" id="KW-1133">Transmembrane helix</keyword>
<dbReference type="PANTHER" id="PTHR43124:SF3">
    <property type="entry name" value="CHLORAMPHENICOL EFFLUX PUMP RV0191"/>
    <property type="match status" value="1"/>
</dbReference>
<evidence type="ECO:0000256" key="1">
    <source>
        <dbReference type="ARBA" id="ARBA00004651"/>
    </source>
</evidence>
<dbReference type="InterPro" id="IPR050189">
    <property type="entry name" value="MFS_Efflux_Transporters"/>
</dbReference>
<evidence type="ECO:0000259" key="8">
    <source>
        <dbReference type="PROSITE" id="PS50850"/>
    </source>
</evidence>
<organism evidence="9">
    <name type="scientific">Nonomuraea gerenzanensis</name>
    <dbReference type="NCBI Taxonomy" id="93944"/>
    <lineage>
        <taxon>Bacteria</taxon>
        <taxon>Bacillati</taxon>
        <taxon>Actinomycetota</taxon>
        <taxon>Actinomycetes</taxon>
        <taxon>Streptosporangiales</taxon>
        <taxon>Streptosporangiaceae</taxon>
        <taxon>Nonomuraea</taxon>
    </lineage>
</organism>
<dbReference type="GO" id="GO:0022857">
    <property type="term" value="F:transmembrane transporter activity"/>
    <property type="evidence" value="ECO:0007669"/>
    <property type="project" value="InterPro"/>
</dbReference>
<proteinExistence type="predicted"/>
<evidence type="ECO:0000256" key="5">
    <source>
        <dbReference type="ARBA" id="ARBA00023136"/>
    </source>
</evidence>
<dbReference type="AlphaFoldDB" id="A0A1M4E4L3"/>
<feature type="transmembrane region" description="Helical" evidence="7">
    <location>
        <begin position="388"/>
        <end position="405"/>
    </location>
</feature>
<feature type="transmembrane region" description="Helical" evidence="7">
    <location>
        <begin position="324"/>
        <end position="346"/>
    </location>
</feature>
<evidence type="ECO:0000256" key="7">
    <source>
        <dbReference type="SAM" id="Phobius"/>
    </source>
</evidence>
<comment type="subcellular location">
    <subcellularLocation>
        <location evidence="1">Cell membrane</location>
        <topology evidence="1">Multi-pass membrane protein</topology>
    </subcellularLocation>
</comment>
<feature type="transmembrane region" description="Helical" evidence="7">
    <location>
        <begin position="274"/>
        <end position="292"/>
    </location>
</feature>
<dbReference type="CDD" id="cd17324">
    <property type="entry name" value="MFS_NepI_like"/>
    <property type="match status" value="1"/>
</dbReference>
<evidence type="ECO:0000256" key="6">
    <source>
        <dbReference type="SAM" id="MobiDB-lite"/>
    </source>
</evidence>
<protein>
    <submittedName>
        <fullName evidence="9">Integral membrane transport protein</fullName>
    </submittedName>
</protein>
<feature type="transmembrane region" description="Helical" evidence="7">
    <location>
        <begin position="101"/>
        <end position="121"/>
    </location>
</feature>
<keyword evidence="2" id="KW-1003">Cell membrane</keyword>
<feature type="transmembrane region" description="Helical" evidence="7">
    <location>
        <begin position="161"/>
        <end position="182"/>
    </location>
</feature>
<feature type="transmembrane region" description="Helical" evidence="7">
    <location>
        <begin position="34"/>
        <end position="53"/>
    </location>
</feature>
<dbReference type="PROSITE" id="PS50850">
    <property type="entry name" value="MFS"/>
    <property type="match status" value="1"/>
</dbReference>
<evidence type="ECO:0000256" key="3">
    <source>
        <dbReference type="ARBA" id="ARBA00022692"/>
    </source>
</evidence>
<keyword evidence="3 7" id="KW-0812">Transmembrane</keyword>
<evidence type="ECO:0000313" key="9">
    <source>
        <dbReference type="EMBL" id="SBO93805.1"/>
    </source>
</evidence>
<feature type="transmembrane region" description="Helical" evidence="7">
    <location>
        <begin position="231"/>
        <end position="254"/>
    </location>
</feature>
<dbReference type="Pfam" id="PF07690">
    <property type="entry name" value="MFS_1"/>
    <property type="match status" value="1"/>
</dbReference>
<sequence length="412" mass="40756">MTTSATAPDTPDMPDAPSAASAAEAPDAPVRSRWAAVGTVTVATFLVVTAEQLPIGLLTSVGSALAVSEGTAGLMVTLPSLIAAVAAPVVPVLAGRLDRRLLLIGLVALTALAGLGSALAPTYPLLLAARAVVGVAIGGFWAVAGGLAVRLVAPAHVPRATAVIFGGVGAANVFGVPIGAVIGELAGWRAAFGALGGLGFVALLGLLAVLPPLKATRPVGLRDLAAQLRDPGVRAGVVATFLIVIGHFAAYTYISPVLQDLSGLGAELVGPLLFGFGLAGIAGNFVAGAAVARRPHRTVLVIVTALALAVLLFPVAGAGPVGGIVLLGVWGLAFGGVSVSLQTWMIKAAPQAVEAASALWVAVFNLAIGLGALVGGTIVNSVTLRGDLWAAGGVLVLAGVAVWSARRNPSLR</sequence>
<dbReference type="Gene3D" id="1.20.1250.20">
    <property type="entry name" value="MFS general substrate transporter like domains"/>
    <property type="match status" value="1"/>
</dbReference>
<feature type="transmembrane region" description="Helical" evidence="7">
    <location>
        <begin position="299"/>
        <end position="318"/>
    </location>
</feature>
<dbReference type="PANTHER" id="PTHR43124">
    <property type="entry name" value="PURINE EFFLUX PUMP PBUE"/>
    <property type="match status" value="1"/>
</dbReference>
<dbReference type="SUPFAM" id="SSF103473">
    <property type="entry name" value="MFS general substrate transporter"/>
    <property type="match status" value="1"/>
</dbReference>
<dbReference type="InterPro" id="IPR020846">
    <property type="entry name" value="MFS_dom"/>
</dbReference>
<dbReference type="RefSeq" id="WP_225272972.1">
    <property type="nucleotide sequence ID" value="NZ_CP084058.1"/>
</dbReference>
<name>A0A1M4E4L3_9ACTN</name>
<dbReference type="InterPro" id="IPR036259">
    <property type="entry name" value="MFS_trans_sf"/>
</dbReference>
<feature type="transmembrane region" description="Helical" evidence="7">
    <location>
        <begin position="188"/>
        <end position="210"/>
    </location>
</feature>
<feature type="transmembrane region" description="Helical" evidence="7">
    <location>
        <begin position="358"/>
        <end position="382"/>
    </location>
</feature>
<evidence type="ECO:0000256" key="2">
    <source>
        <dbReference type="ARBA" id="ARBA00022475"/>
    </source>
</evidence>
<reference evidence="9" key="1">
    <citation type="submission" date="2016-04" db="EMBL/GenBank/DDBJ databases">
        <authorList>
            <person name="Evans L.H."/>
            <person name="Alamgir A."/>
            <person name="Owens N."/>
            <person name="Weber N.D."/>
            <person name="Virtaneva K."/>
            <person name="Barbian K."/>
            <person name="Babar A."/>
            <person name="Rosenke K."/>
        </authorList>
    </citation>
    <scope>NUCLEOTIDE SEQUENCE</scope>
    <source>
        <strain evidence="9">Nono1</strain>
    </source>
</reference>
<evidence type="ECO:0000256" key="4">
    <source>
        <dbReference type="ARBA" id="ARBA00022989"/>
    </source>
</evidence>
<keyword evidence="5 7" id="KW-0472">Membrane</keyword>
<gene>
    <name evidence="9" type="ORF">BN4615_P3319</name>
</gene>
<feature type="domain" description="Major facilitator superfamily (MFS) profile" evidence="8">
    <location>
        <begin position="36"/>
        <end position="410"/>
    </location>
</feature>
<feature type="region of interest" description="Disordered" evidence="6">
    <location>
        <begin position="1"/>
        <end position="25"/>
    </location>
</feature>
<dbReference type="EMBL" id="LT559118">
    <property type="protein sequence ID" value="SBO93805.1"/>
    <property type="molecule type" value="Genomic_DNA"/>
</dbReference>
<dbReference type="InterPro" id="IPR011701">
    <property type="entry name" value="MFS"/>
</dbReference>
<dbReference type="GO" id="GO:0005886">
    <property type="term" value="C:plasma membrane"/>
    <property type="evidence" value="ECO:0007669"/>
    <property type="project" value="UniProtKB-SubCell"/>
</dbReference>
<feature type="transmembrane region" description="Helical" evidence="7">
    <location>
        <begin position="127"/>
        <end position="149"/>
    </location>
</feature>
<accession>A0A1M4E4L3</accession>